<evidence type="ECO:0000313" key="2">
    <source>
        <dbReference type="EMBL" id="ATG55423.1"/>
    </source>
</evidence>
<dbReference type="KEGG" id="bgg:CFK41_12085"/>
<accession>A0A291GYZ7</accession>
<dbReference type="OrthoDB" id="4791339at2"/>
<dbReference type="Proteomes" id="UP000217889">
    <property type="component" value="Chromosome"/>
</dbReference>
<proteinExistence type="predicted"/>
<dbReference type="Gene3D" id="1.10.287.1060">
    <property type="entry name" value="ESAT-6-like"/>
    <property type="match status" value="1"/>
</dbReference>
<gene>
    <name evidence="2" type="ORF">CFK41_12085</name>
</gene>
<dbReference type="AlphaFoldDB" id="A0A291GYZ7"/>
<protein>
    <recommendedName>
        <fullName evidence="4">WXG100 family type VII secretion target</fullName>
    </recommendedName>
</protein>
<organism evidence="2 3">
    <name type="scientific">Brachybacterium ginsengisoli</name>
    <dbReference type="NCBI Taxonomy" id="1331682"/>
    <lineage>
        <taxon>Bacteria</taxon>
        <taxon>Bacillati</taxon>
        <taxon>Actinomycetota</taxon>
        <taxon>Actinomycetes</taxon>
        <taxon>Micrococcales</taxon>
        <taxon>Dermabacteraceae</taxon>
        <taxon>Brachybacterium</taxon>
    </lineage>
</organism>
<dbReference type="EMBL" id="CP023564">
    <property type="protein sequence ID" value="ATG55423.1"/>
    <property type="molecule type" value="Genomic_DNA"/>
</dbReference>
<reference evidence="2 3" key="1">
    <citation type="journal article" date="2014" name="Int. J. Syst. Evol. Microbiol.">
        <title>Brachybacterium ginsengisoli sp. nov., isolated from soil of a ginseng field.</title>
        <authorList>
            <person name="Hoang V.A."/>
            <person name="Kim Y.J."/>
            <person name="Nguyen N.L."/>
            <person name="Yang D.C."/>
        </authorList>
    </citation>
    <scope>NUCLEOTIDE SEQUENCE [LARGE SCALE GENOMIC DNA]</scope>
    <source>
        <strain evidence="2 3">DCY80</strain>
    </source>
</reference>
<name>A0A291GYZ7_9MICO</name>
<evidence type="ECO:0000313" key="3">
    <source>
        <dbReference type="Proteomes" id="UP000217889"/>
    </source>
</evidence>
<dbReference type="RefSeq" id="WP_096799884.1">
    <property type="nucleotide sequence ID" value="NZ_CP023564.1"/>
</dbReference>
<evidence type="ECO:0000256" key="1">
    <source>
        <dbReference type="SAM" id="Coils"/>
    </source>
</evidence>
<evidence type="ECO:0008006" key="4">
    <source>
        <dbReference type="Google" id="ProtNLM"/>
    </source>
</evidence>
<keyword evidence="3" id="KW-1185">Reference proteome</keyword>
<feature type="coiled-coil region" evidence="1">
    <location>
        <begin position="62"/>
        <end position="89"/>
    </location>
</feature>
<sequence length="449" mass="45212">MSGFYGGDTEQMRGQSSVCTGGAQRLAELITTLSTTVDAVEWQGPDAESFREQWHGAAEAKARSAADTLERLARELDQHAEEQDDASADEGGILGVLRDLLDGPIPFGNPLLPLPFPIPGLPIGPGLPGLPFGPGLPGMPGGPSFGDWLSGGGASGPQGFYGGDDYGSRGTRYGGEQLGDGFNWQRDLLPGREVENEAGYVDVHAGVDYSAGMKGGTDQYGNMTGSLGARGSLEAGIDEHLNLPGGFGIDASGKVGAEAYVEAGGTVGPDGYSVGARAGSGLYAENSTALTHESGASAGMTQSAWVGADAHATAHQNVTRNADGEVNGISSGFSAGAFAGAEYKQDYSVNGPHGWFSVSGGVSATAGAGADASGGYTISTDEISFNAGGKFAAELGLGGGGAVSVSPNAIVESITPGDYNVDSAIDDVQGAFNSAKSTVGDAVDSITPW</sequence>
<keyword evidence="1" id="KW-0175">Coiled coil</keyword>